<reference evidence="6 7" key="1">
    <citation type="submission" date="2021-01" db="EMBL/GenBank/DDBJ databases">
        <title>Whole genome shotgun sequence of Catellatospora chokoriensis NBRC 107358.</title>
        <authorList>
            <person name="Komaki H."/>
            <person name="Tamura T."/>
        </authorList>
    </citation>
    <scope>NUCLEOTIDE SEQUENCE [LARGE SCALE GENOMIC DNA]</scope>
    <source>
        <strain evidence="6 7">NBRC 107358</strain>
    </source>
</reference>
<dbReference type="InterPro" id="IPR029063">
    <property type="entry name" value="SAM-dependent_MTases_sf"/>
</dbReference>
<evidence type="ECO:0000313" key="7">
    <source>
        <dbReference type="Proteomes" id="UP000619293"/>
    </source>
</evidence>
<dbReference type="Gene3D" id="2.40.50.140">
    <property type="entry name" value="Nucleic acid-binding proteins"/>
    <property type="match status" value="1"/>
</dbReference>
<proteinExistence type="inferred from homology"/>
<keyword evidence="3 4" id="KW-0949">S-adenosyl-L-methionine</keyword>
<dbReference type="RefSeq" id="WP_191837611.1">
    <property type="nucleotide sequence ID" value="NZ_BAAALB010000033.1"/>
</dbReference>
<dbReference type="SUPFAM" id="SSF50249">
    <property type="entry name" value="Nucleic acid-binding proteins"/>
    <property type="match status" value="1"/>
</dbReference>
<gene>
    <name evidence="6" type="ORF">Cch02nite_78590</name>
</gene>
<dbReference type="Pfam" id="PF01938">
    <property type="entry name" value="TRAM"/>
    <property type="match status" value="1"/>
</dbReference>
<keyword evidence="7" id="KW-1185">Reference proteome</keyword>
<evidence type="ECO:0000256" key="3">
    <source>
        <dbReference type="ARBA" id="ARBA00022691"/>
    </source>
</evidence>
<evidence type="ECO:0000313" key="6">
    <source>
        <dbReference type="EMBL" id="GIF94415.1"/>
    </source>
</evidence>
<dbReference type="InterPro" id="IPR030391">
    <property type="entry name" value="MeTrfase_TrmA_CS"/>
</dbReference>
<dbReference type="InterPro" id="IPR010280">
    <property type="entry name" value="U5_MeTrfase_fam"/>
</dbReference>
<keyword evidence="2 4" id="KW-0808">Transferase</keyword>
<evidence type="ECO:0000256" key="1">
    <source>
        <dbReference type="ARBA" id="ARBA00022603"/>
    </source>
</evidence>
<accession>A0A8J3NXL2</accession>
<dbReference type="GO" id="GO:0070041">
    <property type="term" value="F:rRNA (uridine-C5-)-methyltransferase activity"/>
    <property type="evidence" value="ECO:0007669"/>
    <property type="project" value="TreeGrafter"/>
</dbReference>
<dbReference type="Pfam" id="PF05958">
    <property type="entry name" value="tRNA_U5-meth_tr"/>
    <property type="match status" value="1"/>
</dbReference>
<feature type="binding site" evidence="4">
    <location>
        <position position="258"/>
    </location>
    <ligand>
        <name>S-adenosyl-L-methionine</name>
        <dbReference type="ChEBI" id="CHEBI:59789"/>
    </ligand>
</feature>
<dbReference type="PROSITE" id="PS50926">
    <property type="entry name" value="TRAM"/>
    <property type="match status" value="1"/>
</dbReference>
<dbReference type="PROSITE" id="PS51687">
    <property type="entry name" value="SAM_MT_RNA_M5U"/>
    <property type="match status" value="1"/>
</dbReference>
<feature type="binding site" evidence="4">
    <location>
        <position position="229"/>
    </location>
    <ligand>
        <name>S-adenosyl-L-methionine</name>
        <dbReference type="ChEBI" id="CHEBI:59789"/>
    </ligand>
</feature>
<sequence length="402" mass="43176">MAAVTELYEGDKVEVTVGPIAHGGHCVARHEGQVIFVRHALPGERVVVEITELHKAYLRGDCVEVLAASADRITPRCPYAHANGCGGCDLQHVASPAQREWKAAVVREQLERLGKLDAAEVAALGVTVDALPGGDEGWRTRVRYRADALGRPGLLKHRSNEVVAIGRCAIAHPEIQQLDVLERRWPDTDLIDVVKPSTGSAQLVQDPPQQIVERAAGHDFTISAGGFWQVHPASADTLVQAVLELLDPRPGEHAWDLYGGAGLFAAALADRVGVTGAVTMVESARDGVAAARGNLAALPVRVVEATVERALHRDRRPKERLPQPDVVVLDPPRTGAGAAVVRAITAARPRAVAYVACDPAALGRDVRTFREQGWQLRALRAFDCFPQTHHVECVALLTPGRG</sequence>
<dbReference type="AlphaFoldDB" id="A0A8J3NXL2"/>
<dbReference type="EMBL" id="BONG01000095">
    <property type="protein sequence ID" value="GIF94415.1"/>
    <property type="molecule type" value="Genomic_DNA"/>
</dbReference>
<feature type="active site" description="Nucleophile" evidence="4">
    <location>
        <position position="357"/>
    </location>
</feature>
<dbReference type="Proteomes" id="UP000619293">
    <property type="component" value="Unassembled WGS sequence"/>
</dbReference>
<dbReference type="Gene3D" id="3.40.50.150">
    <property type="entry name" value="Vaccinia Virus protein VP39"/>
    <property type="match status" value="2"/>
</dbReference>
<dbReference type="PROSITE" id="PS01231">
    <property type="entry name" value="TRMA_2"/>
    <property type="match status" value="1"/>
</dbReference>
<dbReference type="InterPro" id="IPR002792">
    <property type="entry name" value="TRAM_dom"/>
</dbReference>
<evidence type="ECO:0000259" key="5">
    <source>
        <dbReference type="PROSITE" id="PS50926"/>
    </source>
</evidence>
<name>A0A8J3NXL2_9ACTN</name>
<feature type="binding site" evidence="4">
    <location>
        <position position="330"/>
    </location>
    <ligand>
        <name>S-adenosyl-L-methionine</name>
        <dbReference type="ChEBI" id="CHEBI:59789"/>
    </ligand>
</feature>
<dbReference type="PANTHER" id="PTHR11061">
    <property type="entry name" value="RNA M5U METHYLTRANSFERASE"/>
    <property type="match status" value="1"/>
</dbReference>
<dbReference type="PANTHER" id="PTHR11061:SF30">
    <property type="entry name" value="TRNA (URACIL(54)-C(5))-METHYLTRANSFERASE"/>
    <property type="match status" value="1"/>
</dbReference>
<feature type="domain" description="TRAM" evidence="5">
    <location>
        <begin position="6"/>
        <end position="64"/>
    </location>
</feature>
<feature type="binding site" evidence="4">
    <location>
        <position position="282"/>
    </location>
    <ligand>
        <name>S-adenosyl-L-methionine</name>
        <dbReference type="ChEBI" id="CHEBI:59789"/>
    </ligand>
</feature>
<evidence type="ECO:0000256" key="2">
    <source>
        <dbReference type="ARBA" id="ARBA00022679"/>
    </source>
</evidence>
<organism evidence="6 7">
    <name type="scientific">Catellatospora chokoriensis</name>
    <dbReference type="NCBI Taxonomy" id="310353"/>
    <lineage>
        <taxon>Bacteria</taxon>
        <taxon>Bacillati</taxon>
        <taxon>Actinomycetota</taxon>
        <taxon>Actinomycetes</taxon>
        <taxon>Micromonosporales</taxon>
        <taxon>Micromonosporaceae</taxon>
        <taxon>Catellatospora</taxon>
    </lineage>
</organism>
<comment type="caution">
    <text evidence="6">The sequence shown here is derived from an EMBL/GenBank/DDBJ whole genome shotgun (WGS) entry which is preliminary data.</text>
</comment>
<keyword evidence="1 4" id="KW-0489">Methyltransferase</keyword>
<comment type="similarity">
    <text evidence="4">Belongs to the class I-like SAM-binding methyltransferase superfamily. RNA M5U methyltransferase family.</text>
</comment>
<dbReference type="InterPro" id="IPR012340">
    <property type="entry name" value="NA-bd_OB-fold"/>
</dbReference>
<protein>
    <submittedName>
        <fullName evidence="6">23S rRNA methyltransferase</fullName>
    </submittedName>
</protein>
<dbReference type="SUPFAM" id="SSF53335">
    <property type="entry name" value="S-adenosyl-L-methionine-dependent methyltransferases"/>
    <property type="match status" value="1"/>
</dbReference>
<evidence type="ECO:0000256" key="4">
    <source>
        <dbReference type="PROSITE-ProRule" id="PRU01024"/>
    </source>
</evidence>
<dbReference type="GO" id="GO:0070475">
    <property type="term" value="P:rRNA base methylation"/>
    <property type="evidence" value="ECO:0007669"/>
    <property type="project" value="TreeGrafter"/>
</dbReference>